<name>A0ACC3A337_9EURO</name>
<dbReference type="Proteomes" id="UP001172386">
    <property type="component" value="Unassembled WGS sequence"/>
</dbReference>
<sequence length="130" mass="14271">MVSSEEEPPPEAYLTSEGRSKSFGDTVNNHYSKAHMGDANDYRKFIYEAKPSEPQVQSPLEKLAFVVTATVCVAFFAVFFVCLYKYAWTGEPQPQLAVVQPALTLGAGEPQYRISGEGGEASTTPRLEQS</sequence>
<evidence type="ECO:0000313" key="2">
    <source>
        <dbReference type="Proteomes" id="UP001172386"/>
    </source>
</evidence>
<reference evidence="1" key="1">
    <citation type="submission" date="2022-10" db="EMBL/GenBank/DDBJ databases">
        <title>Culturing micro-colonial fungi from biological soil crusts in the Mojave desert and describing Neophaeococcomyces mojavensis, and introducing the new genera and species Taxawa tesnikishii.</title>
        <authorList>
            <person name="Kurbessoian T."/>
            <person name="Stajich J.E."/>
        </authorList>
    </citation>
    <scope>NUCLEOTIDE SEQUENCE</scope>
    <source>
        <strain evidence="1">JES_112</strain>
    </source>
</reference>
<protein>
    <submittedName>
        <fullName evidence="1">Uncharacterized protein</fullName>
    </submittedName>
</protein>
<organism evidence="1 2">
    <name type="scientific">Neophaeococcomyces mojaviensis</name>
    <dbReference type="NCBI Taxonomy" id="3383035"/>
    <lineage>
        <taxon>Eukaryota</taxon>
        <taxon>Fungi</taxon>
        <taxon>Dikarya</taxon>
        <taxon>Ascomycota</taxon>
        <taxon>Pezizomycotina</taxon>
        <taxon>Eurotiomycetes</taxon>
        <taxon>Chaetothyriomycetidae</taxon>
        <taxon>Chaetothyriales</taxon>
        <taxon>Chaetothyriales incertae sedis</taxon>
        <taxon>Neophaeococcomyces</taxon>
    </lineage>
</organism>
<dbReference type="EMBL" id="JAPDRQ010000117">
    <property type="protein sequence ID" value="KAJ9654576.1"/>
    <property type="molecule type" value="Genomic_DNA"/>
</dbReference>
<evidence type="ECO:0000313" key="1">
    <source>
        <dbReference type="EMBL" id="KAJ9654576.1"/>
    </source>
</evidence>
<comment type="caution">
    <text evidence="1">The sequence shown here is derived from an EMBL/GenBank/DDBJ whole genome shotgun (WGS) entry which is preliminary data.</text>
</comment>
<proteinExistence type="predicted"/>
<gene>
    <name evidence="1" type="ORF">H2198_006391</name>
</gene>
<accession>A0ACC3A337</accession>
<keyword evidence="2" id="KW-1185">Reference proteome</keyword>